<dbReference type="InParanoid" id="A0A6J0BJ10"/>
<name>A0A6J0BJ10_NEOLC</name>
<evidence type="ECO:0000256" key="1">
    <source>
        <dbReference type="ARBA" id="ARBA00007905"/>
    </source>
</evidence>
<dbReference type="SUPFAM" id="SSF51735">
    <property type="entry name" value="NAD(P)-binding Rossmann-fold domains"/>
    <property type="match status" value="1"/>
</dbReference>
<reference evidence="6" key="1">
    <citation type="submission" date="2025-08" db="UniProtKB">
        <authorList>
            <consortium name="RefSeq"/>
        </authorList>
    </citation>
    <scope>IDENTIFICATION</scope>
    <source>
        <tissue evidence="6">Thorax and Abdomen</tissue>
    </source>
</reference>
<dbReference type="InterPro" id="IPR015955">
    <property type="entry name" value="Lactate_DH/Glyco_Ohase_4_C"/>
</dbReference>
<dbReference type="KEGG" id="nlo:107220431"/>
<dbReference type="GeneID" id="107220431"/>
<gene>
    <name evidence="6" type="primary">LOC107220431</name>
</gene>
<dbReference type="PRINTS" id="PR00069">
    <property type="entry name" value="ALDKETRDTASE"/>
</dbReference>
<organism evidence="6">
    <name type="scientific">Neodiprion lecontei</name>
    <name type="common">Redheaded pine sawfly</name>
    <dbReference type="NCBI Taxonomy" id="441921"/>
    <lineage>
        <taxon>Eukaryota</taxon>
        <taxon>Metazoa</taxon>
        <taxon>Ecdysozoa</taxon>
        <taxon>Arthropoda</taxon>
        <taxon>Hexapoda</taxon>
        <taxon>Insecta</taxon>
        <taxon>Pterygota</taxon>
        <taxon>Neoptera</taxon>
        <taxon>Endopterygota</taxon>
        <taxon>Hymenoptera</taxon>
        <taxon>Tenthredinoidea</taxon>
        <taxon>Diprionidae</taxon>
        <taxon>Diprioninae</taxon>
        <taxon>Neodiprion</taxon>
    </lineage>
</organism>
<dbReference type="InterPro" id="IPR018170">
    <property type="entry name" value="Aldo/ket_reductase_CS"/>
</dbReference>
<evidence type="ECO:0000256" key="2">
    <source>
        <dbReference type="ARBA" id="ARBA00022857"/>
    </source>
</evidence>
<dbReference type="SUPFAM" id="SSF56327">
    <property type="entry name" value="LDH C-terminal domain-like"/>
    <property type="match status" value="1"/>
</dbReference>
<dbReference type="PANTHER" id="PTHR43827">
    <property type="entry name" value="2,5-DIKETO-D-GLUCONIC ACID REDUCTASE"/>
    <property type="match status" value="1"/>
</dbReference>
<dbReference type="Gene3D" id="3.90.110.10">
    <property type="entry name" value="Lactate dehydrogenase/glycoside hydrolase, family 4, C-terminal"/>
    <property type="match status" value="1"/>
</dbReference>
<sequence>MTDNQPLILVAGVMEDQVFSHVCYVASHLSQTLPNFRFERICKQCEEWEPWLEKICKTRGWSHENSPLVWRKFGKSADNYAYIGDATQFWEFIREYYGIESQLSKDELNTLGQDCSQEAEIRARKNTLIAGNSKLRVSIFGSDRQLCENLAIDLCAIEILHLAKEIVVKLYNPPVPSTRLKDEIREIETPCKSSPAIKIVQSLSIALADCDILIILNEIPMESGEAIDYWLNRNGSSMLDLARQINDFAPDCMKVVFCSAGPNCLNAGLLASTVTNLDANNIVVVSSHLGFEILCETANLVDVALEEMGCPPVWGFIGINHFVDMHNTIQTHEIYRPNNRALKSRNGTTLPLGARHQELRSIFYMVHDKDPDVTLLEHKVSLAGDSQKCIAICDLLRLWYNKNNNVEDEIISLGICSDGTFGIPKGIFFSQPVYLQQLKDDSRRWLPCAEFPQPGHQNWILNNMIETAQILAEKIMFGTYTIRGRDLILDVVDESLKVGFRSIDTAARYGNEGDIGEALRISLPKYNLKREDIFVTTKLAPSDTGCPEKVYNAVKNSLSKLGLTYLDLYLIHWPGAGAIPENSTENIKLRDTTWKVLADFQKQGILRSIGVSNYLVKHLKELLANDYGVRPAVNQVECHPHYRQDELRTYCNKEGIHVQAYSSLGTSKSNELLQDPTVNSIATEYKVSPARVLLRWALQQGIGIIPKAAKMEHIRDNIDLNFVINDQHMKTLSSLPQKKYTWDPTNVC</sequence>
<protein>
    <submittedName>
        <fullName evidence="6">Malate dehydrogenase 1B</fullName>
    </submittedName>
</protein>
<dbReference type="AlphaFoldDB" id="A0A6J0BJ10"/>
<dbReference type="InterPro" id="IPR036812">
    <property type="entry name" value="NAD(P)_OxRdtase_dom_sf"/>
</dbReference>
<dbReference type="Gene3D" id="3.40.50.720">
    <property type="entry name" value="NAD(P)-binding Rossmann-like Domain"/>
    <property type="match status" value="1"/>
</dbReference>
<dbReference type="OrthoDB" id="1510206at2759"/>
<dbReference type="GO" id="GO:0016616">
    <property type="term" value="F:oxidoreductase activity, acting on the CH-OH group of donors, NAD or NADP as acceptor"/>
    <property type="evidence" value="ECO:0007669"/>
    <property type="project" value="InterPro"/>
</dbReference>
<dbReference type="RefSeq" id="XP_015514516.2">
    <property type="nucleotide sequence ID" value="XM_015659030.2"/>
</dbReference>
<dbReference type="InterPro" id="IPR036291">
    <property type="entry name" value="NAD(P)-bd_dom_sf"/>
</dbReference>
<proteinExistence type="inferred from homology"/>
<keyword evidence="3" id="KW-0560">Oxidoreductase</keyword>
<dbReference type="InterPro" id="IPR023210">
    <property type="entry name" value="NADP_OxRdtase_dom"/>
</dbReference>
<dbReference type="Proteomes" id="UP000829291">
    <property type="component" value="Chromosome 1"/>
</dbReference>
<dbReference type="SUPFAM" id="SSF51430">
    <property type="entry name" value="NAD(P)-linked oxidoreductase"/>
    <property type="match status" value="1"/>
</dbReference>
<dbReference type="GO" id="GO:0006108">
    <property type="term" value="P:malate metabolic process"/>
    <property type="evidence" value="ECO:0007669"/>
    <property type="project" value="InterPro"/>
</dbReference>
<dbReference type="PROSITE" id="PS00798">
    <property type="entry name" value="ALDOKETO_REDUCTASE_1"/>
    <property type="match status" value="1"/>
</dbReference>
<dbReference type="Pfam" id="PF00248">
    <property type="entry name" value="Aldo_ket_red"/>
    <property type="match status" value="1"/>
</dbReference>
<dbReference type="CDD" id="cd19136">
    <property type="entry name" value="AKR_DrGR-like"/>
    <property type="match status" value="1"/>
</dbReference>
<dbReference type="InterPro" id="IPR020471">
    <property type="entry name" value="AKR"/>
</dbReference>
<comment type="similarity">
    <text evidence="1">Belongs to the aldo/keto reductase family.</text>
</comment>
<dbReference type="Gene3D" id="3.20.20.100">
    <property type="entry name" value="NADP-dependent oxidoreductase domain"/>
    <property type="match status" value="1"/>
</dbReference>
<accession>A0A6J0BJ10</accession>
<dbReference type="GO" id="GO:0016615">
    <property type="term" value="F:malate dehydrogenase activity"/>
    <property type="evidence" value="ECO:0007669"/>
    <property type="project" value="InterPro"/>
</dbReference>
<evidence type="ECO:0000313" key="5">
    <source>
        <dbReference type="Proteomes" id="UP000829291"/>
    </source>
</evidence>
<feature type="domain" description="NADP-dependent oxidoreductase" evidence="4">
    <location>
        <begin position="474"/>
        <end position="734"/>
    </location>
</feature>
<evidence type="ECO:0000256" key="3">
    <source>
        <dbReference type="ARBA" id="ARBA00023002"/>
    </source>
</evidence>
<evidence type="ECO:0000313" key="6">
    <source>
        <dbReference type="RefSeq" id="XP_015514516.2"/>
    </source>
</evidence>
<keyword evidence="5" id="KW-1185">Reference proteome</keyword>
<keyword evidence="2" id="KW-0521">NADP</keyword>
<dbReference type="PANTHER" id="PTHR43827:SF3">
    <property type="entry name" value="NADP-DEPENDENT OXIDOREDUCTASE DOMAIN-CONTAINING PROTEIN"/>
    <property type="match status" value="1"/>
</dbReference>
<evidence type="ECO:0000259" key="4">
    <source>
        <dbReference type="Pfam" id="PF00248"/>
    </source>
</evidence>